<dbReference type="AlphaFoldDB" id="A0A0P1FX66"/>
<feature type="domain" description="Rhodanese" evidence="1">
    <location>
        <begin position="40"/>
        <end position="130"/>
    </location>
</feature>
<dbReference type="CDD" id="cd01521">
    <property type="entry name" value="RHOD_PspE2"/>
    <property type="match status" value="1"/>
</dbReference>
<name>A0A0P1FX66_9RHOB</name>
<proteinExistence type="predicted"/>
<dbReference type="SMART" id="SM00450">
    <property type="entry name" value="RHOD"/>
    <property type="match status" value="1"/>
</dbReference>
<dbReference type="PROSITE" id="PS50206">
    <property type="entry name" value="RHODANESE_3"/>
    <property type="match status" value="1"/>
</dbReference>
<reference evidence="3 5" key="1">
    <citation type="submission" date="2015-09" db="EMBL/GenBank/DDBJ databases">
        <authorList>
            <consortium name="Swine Surveillance"/>
        </authorList>
    </citation>
    <scope>NUCLEOTIDE SEQUENCE [LARGE SCALE GENOMIC DNA]</scope>
    <source>
        <strain evidence="3 5">5120</strain>
    </source>
</reference>
<dbReference type="Proteomes" id="UP000051086">
    <property type="component" value="Unassembled WGS sequence"/>
</dbReference>
<evidence type="ECO:0000313" key="3">
    <source>
        <dbReference type="EMBL" id="CUH73531.1"/>
    </source>
</evidence>
<dbReference type="InterPro" id="IPR050229">
    <property type="entry name" value="GlpE_sulfurtransferase"/>
</dbReference>
<protein>
    <submittedName>
        <fullName evidence="3">Molybdopterin biosynthesis protein MoeB</fullName>
    </submittedName>
</protein>
<dbReference type="SUPFAM" id="SSF52821">
    <property type="entry name" value="Rhodanese/Cell cycle control phosphatase"/>
    <property type="match status" value="1"/>
</dbReference>
<dbReference type="InterPro" id="IPR001763">
    <property type="entry name" value="Rhodanese-like_dom"/>
</dbReference>
<dbReference type="InterPro" id="IPR001307">
    <property type="entry name" value="Thiosulphate_STrfase_CS"/>
</dbReference>
<dbReference type="PROSITE" id="PS00380">
    <property type="entry name" value="RHODANESE_1"/>
    <property type="match status" value="1"/>
</dbReference>
<dbReference type="PANTHER" id="PTHR43031">
    <property type="entry name" value="FAD-DEPENDENT OXIDOREDUCTASE"/>
    <property type="match status" value="1"/>
</dbReference>
<dbReference type="EMBL" id="CYSC01000041">
    <property type="protein sequence ID" value="CUH73531.1"/>
    <property type="molecule type" value="Genomic_DNA"/>
</dbReference>
<dbReference type="PANTHER" id="PTHR43031:SF1">
    <property type="entry name" value="PYRIDINE NUCLEOTIDE-DISULPHIDE OXIDOREDUCTASE"/>
    <property type="match status" value="1"/>
</dbReference>
<reference evidence="2 4" key="2">
    <citation type="submission" date="2015-09" db="EMBL/GenBank/DDBJ databases">
        <authorList>
            <person name="Rodrigo-Torres L."/>
            <person name="Arahal D.R."/>
        </authorList>
    </citation>
    <scope>NUCLEOTIDE SEQUENCE [LARGE SCALE GENOMIC DNA]</scope>
    <source>
        <strain evidence="2 4">CECT 5118</strain>
    </source>
</reference>
<evidence type="ECO:0000313" key="5">
    <source>
        <dbReference type="Proteomes" id="UP000051887"/>
    </source>
</evidence>
<sequence>MPSPVAAVAAAPSHIALAHFEARLSFEADCWDTHEALANGATDFVLLDVRGPDLYAAGHVPGAINLPHGKITARKMAEWPAGTLFVTYCAGPHCNGANKAAVRLARLGLPVKEMIGGVTGWLDEGFALAPGTEPGDVRSIEG</sequence>
<dbReference type="EMBL" id="CYSB01000004">
    <property type="protein sequence ID" value="CUH62784.1"/>
    <property type="molecule type" value="Genomic_DNA"/>
</dbReference>
<dbReference type="Gene3D" id="3.40.250.10">
    <property type="entry name" value="Rhodanese-like domain"/>
    <property type="match status" value="1"/>
</dbReference>
<keyword evidence="4" id="KW-1185">Reference proteome</keyword>
<dbReference type="RefSeq" id="WP_058244685.1">
    <property type="nucleotide sequence ID" value="NZ_CYSB01000004.1"/>
</dbReference>
<accession>A0A0P1FX66</accession>
<gene>
    <name evidence="2" type="ORF">TL5118_00179</name>
    <name evidence="3" type="ORF">TL5120_03341</name>
</gene>
<evidence type="ECO:0000313" key="2">
    <source>
        <dbReference type="EMBL" id="CUH62784.1"/>
    </source>
</evidence>
<organism evidence="3 5">
    <name type="scientific">Thalassovita autumnalis</name>
    <dbReference type="NCBI Taxonomy" id="2072972"/>
    <lineage>
        <taxon>Bacteria</taxon>
        <taxon>Pseudomonadati</taxon>
        <taxon>Pseudomonadota</taxon>
        <taxon>Alphaproteobacteria</taxon>
        <taxon>Rhodobacterales</taxon>
        <taxon>Roseobacteraceae</taxon>
        <taxon>Thalassovita</taxon>
    </lineage>
</organism>
<dbReference type="Proteomes" id="UP000051887">
    <property type="component" value="Unassembled WGS sequence"/>
</dbReference>
<dbReference type="InterPro" id="IPR036873">
    <property type="entry name" value="Rhodanese-like_dom_sf"/>
</dbReference>
<dbReference type="OrthoDB" id="9802991at2"/>
<evidence type="ECO:0000259" key="1">
    <source>
        <dbReference type="PROSITE" id="PS50206"/>
    </source>
</evidence>
<dbReference type="GO" id="GO:0004792">
    <property type="term" value="F:thiosulfate-cyanide sulfurtransferase activity"/>
    <property type="evidence" value="ECO:0007669"/>
    <property type="project" value="InterPro"/>
</dbReference>
<dbReference type="Pfam" id="PF00581">
    <property type="entry name" value="Rhodanese"/>
    <property type="match status" value="1"/>
</dbReference>
<evidence type="ECO:0000313" key="4">
    <source>
        <dbReference type="Proteomes" id="UP000051086"/>
    </source>
</evidence>